<keyword evidence="4" id="KW-0804">Transcription</keyword>
<name>A0ABR6VKG9_9FIRM</name>
<dbReference type="SUPFAM" id="SSF53850">
    <property type="entry name" value="Periplasmic binding protein-like II"/>
    <property type="match status" value="1"/>
</dbReference>
<sequence length="305" mass="34672">MEIRVLRYFVEIAKEGNMTRAAKNLHVSQSALSKQMKELEDELERPLFTRTKSGLSLTEAGALLHKRAEDILNMVDKTTDEFASLDTVRGGNIRIGCAESYLIKYLARTIKEFRKTYPLFHFHVSNGDTEQLEERLDKGLLDFAVIVEPPDSTKYKYLAFPGTDRWGLVMRKDHPLAKKEHITLADLSNIDLICSTQGIKGDLPAWSNDKSHKLRFIGTGDQIFNSAVSVREGLGCLLTFEYLANTSEESGLVFRPLEPPLEVKMYIIWKKVQTFTPIADQFRKKLIETYGPEPEDTGEEPTKEP</sequence>
<dbReference type="InterPro" id="IPR050950">
    <property type="entry name" value="HTH-type_LysR_regulators"/>
</dbReference>
<evidence type="ECO:0000256" key="1">
    <source>
        <dbReference type="ARBA" id="ARBA00009437"/>
    </source>
</evidence>
<comment type="caution">
    <text evidence="6">The sequence shown here is derived from an EMBL/GenBank/DDBJ whole genome shotgun (WGS) entry which is preliminary data.</text>
</comment>
<dbReference type="PANTHER" id="PTHR30419">
    <property type="entry name" value="HTH-TYPE TRANSCRIPTIONAL REGULATOR YBHD"/>
    <property type="match status" value="1"/>
</dbReference>
<dbReference type="InterPro" id="IPR036388">
    <property type="entry name" value="WH-like_DNA-bd_sf"/>
</dbReference>
<keyword evidence="2" id="KW-0805">Transcription regulation</keyword>
<dbReference type="InterPro" id="IPR005119">
    <property type="entry name" value="LysR_subst-bd"/>
</dbReference>
<dbReference type="Pfam" id="PF00126">
    <property type="entry name" value="HTH_1"/>
    <property type="match status" value="1"/>
</dbReference>
<accession>A0ABR6VKG9</accession>
<evidence type="ECO:0000256" key="4">
    <source>
        <dbReference type="ARBA" id="ARBA00023163"/>
    </source>
</evidence>
<dbReference type="PROSITE" id="PS50931">
    <property type="entry name" value="HTH_LYSR"/>
    <property type="match status" value="1"/>
</dbReference>
<evidence type="ECO:0000313" key="7">
    <source>
        <dbReference type="Proteomes" id="UP000606870"/>
    </source>
</evidence>
<comment type="similarity">
    <text evidence="1">Belongs to the LysR transcriptional regulatory family.</text>
</comment>
<dbReference type="SUPFAM" id="SSF46785">
    <property type="entry name" value="Winged helix' DNA-binding domain"/>
    <property type="match status" value="1"/>
</dbReference>
<keyword evidence="7" id="KW-1185">Reference proteome</keyword>
<dbReference type="RefSeq" id="WP_186504349.1">
    <property type="nucleotide sequence ID" value="NZ_JACOGK010000040.1"/>
</dbReference>
<gene>
    <name evidence="6" type="ORF">H8J70_11040</name>
</gene>
<reference evidence="6 7" key="1">
    <citation type="submission" date="2020-08" db="EMBL/GenBank/DDBJ databases">
        <authorList>
            <person name="Liu C."/>
            <person name="Sun Q."/>
        </authorList>
    </citation>
    <scope>NUCLEOTIDE SEQUENCE [LARGE SCALE GENOMIC DNA]</scope>
    <source>
        <strain evidence="6 7">NSJ-59</strain>
    </source>
</reference>
<dbReference type="Gene3D" id="3.40.190.290">
    <property type="match status" value="1"/>
</dbReference>
<proteinExistence type="inferred from homology"/>
<evidence type="ECO:0000259" key="5">
    <source>
        <dbReference type="PROSITE" id="PS50931"/>
    </source>
</evidence>
<evidence type="ECO:0000256" key="3">
    <source>
        <dbReference type="ARBA" id="ARBA00023125"/>
    </source>
</evidence>
<dbReference type="CDD" id="cd05466">
    <property type="entry name" value="PBP2_LTTR_substrate"/>
    <property type="match status" value="1"/>
</dbReference>
<feature type="domain" description="HTH lysR-type" evidence="5">
    <location>
        <begin position="1"/>
        <end position="58"/>
    </location>
</feature>
<dbReference type="Gene3D" id="1.10.10.10">
    <property type="entry name" value="Winged helix-like DNA-binding domain superfamily/Winged helix DNA-binding domain"/>
    <property type="match status" value="1"/>
</dbReference>
<organism evidence="6 7">
    <name type="scientific">Megasphaera hominis</name>
    <dbReference type="NCBI Taxonomy" id="159836"/>
    <lineage>
        <taxon>Bacteria</taxon>
        <taxon>Bacillati</taxon>
        <taxon>Bacillota</taxon>
        <taxon>Negativicutes</taxon>
        <taxon>Veillonellales</taxon>
        <taxon>Veillonellaceae</taxon>
        <taxon>Megasphaera</taxon>
    </lineage>
</organism>
<evidence type="ECO:0000256" key="2">
    <source>
        <dbReference type="ARBA" id="ARBA00023015"/>
    </source>
</evidence>
<dbReference type="Pfam" id="PF03466">
    <property type="entry name" value="LysR_substrate"/>
    <property type="match status" value="1"/>
</dbReference>
<dbReference type="PANTHER" id="PTHR30419:SF8">
    <property type="entry name" value="NITROGEN ASSIMILATION TRANSCRIPTIONAL ACTIVATOR-RELATED"/>
    <property type="match status" value="1"/>
</dbReference>
<dbReference type="InterPro" id="IPR000847">
    <property type="entry name" value="LysR_HTH_N"/>
</dbReference>
<dbReference type="InterPro" id="IPR036390">
    <property type="entry name" value="WH_DNA-bd_sf"/>
</dbReference>
<keyword evidence="3" id="KW-0238">DNA-binding</keyword>
<dbReference type="Proteomes" id="UP000606870">
    <property type="component" value="Unassembled WGS sequence"/>
</dbReference>
<dbReference type="EMBL" id="JACOGK010000040">
    <property type="protein sequence ID" value="MBC3537775.1"/>
    <property type="molecule type" value="Genomic_DNA"/>
</dbReference>
<evidence type="ECO:0000313" key="6">
    <source>
        <dbReference type="EMBL" id="MBC3537775.1"/>
    </source>
</evidence>
<protein>
    <submittedName>
        <fullName evidence="6">LysR family transcriptional regulator</fullName>
    </submittedName>
</protein>
<dbReference type="PRINTS" id="PR00039">
    <property type="entry name" value="HTHLYSR"/>
</dbReference>